<reference evidence="2 3" key="1">
    <citation type="journal article" date="2015" name="Nature">
        <title>rRNA introns, odd ribosomes, and small enigmatic genomes across a large radiation of phyla.</title>
        <authorList>
            <person name="Brown C.T."/>
            <person name="Hug L.A."/>
            <person name="Thomas B.C."/>
            <person name="Sharon I."/>
            <person name="Castelle C.J."/>
            <person name="Singh A."/>
            <person name="Wilkins M.J."/>
            <person name="Williams K.H."/>
            <person name="Banfield J.F."/>
        </authorList>
    </citation>
    <scope>NUCLEOTIDE SEQUENCE [LARGE SCALE GENOMIC DNA]</scope>
</reference>
<dbReference type="EMBL" id="LBPO01000002">
    <property type="protein sequence ID" value="KKP59455.1"/>
    <property type="molecule type" value="Genomic_DNA"/>
</dbReference>
<evidence type="ECO:0000256" key="1">
    <source>
        <dbReference type="SAM" id="Phobius"/>
    </source>
</evidence>
<dbReference type="Proteomes" id="UP000034927">
    <property type="component" value="Unassembled WGS sequence"/>
</dbReference>
<name>A0A0G0D861_9BACT</name>
<sequence length="327" mass="37010">MALNIYHKISKPEGEPMINHLSAEAEKKSGNNKIKPVNFVNYVDPSGDFTSKELKWGIWYVKNKVLLYRIAVGTLIGLITIFWGFSLWQWGDYLIFGITADQKLYQNLSQTYDYTSIHAHYSPKPFAVSNPELLPGGVGKTDVLVWIENPNPRHVVYFDYYFISGEESTHLRRGVVLAGENKPFVAFGLSDSVASGASIVIENIAWKRISNHTILDVPTWQSERLDFVASDFVFTRPLTKEEASANVVQFKLTNNNPFGYVAAKFVVELLQNGNLVGVLPLELDNFRSLETRDIDLRSFVPNLSVTDLKIYPLLDIYDPTVFLPPEK</sequence>
<organism evidence="2 3">
    <name type="scientific">Candidatus Magasanikbacteria bacterium GW2011_GWC2_34_16</name>
    <dbReference type="NCBI Taxonomy" id="1619045"/>
    <lineage>
        <taxon>Bacteria</taxon>
        <taxon>Candidatus Magasanikiibacteriota</taxon>
    </lineage>
</organism>
<protein>
    <submittedName>
        <fullName evidence="2">Uncharacterized protein</fullName>
    </submittedName>
</protein>
<accession>A0A0G0D861</accession>
<keyword evidence="1" id="KW-0812">Transmembrane</keyword>
<comment type="caution">
    <text evidence="2">The sequence shown here is derived from an EMBL/GenBank/DDBJ whole genome shotgun (WGS) entry which is preliminary data.</text>
</comment>
<keyword evidence="1" id="KW-0472">Membrane</keyword>
<evidence type="ECO:0000313" key="2">
    <source>
        <dbReference type="EMBL" id="KKP59455.1"/>
    </source>
</evidence>
<dbReference type="AlphaFoldDB" id="A0A0G0D861"/>
<feature type="transmembrane region" description="Helical" evidence="1">
    <location>
        <begin position="66"/>
        <end position="88"/>
    </location>
</feature>
<gene>
    <name evidence="2" type="ORF">UR53_C0002G0069</name>
</gene>
<evidence type="ECO:0000313" key="3">
    <source>
        <dbReference type="Proteomes" id="UP000034927"/>
    </source>
</evidence>
<keyword evidence="1" id="KW-1133">Transmembrane helix</keyword>
<proteinExistence type="predicted"/>